<reference evidence="1" key="1">
    <citation type="journal article" date="2015" name="Nature">
        <title>Complex archaea that bridge the gap between prokaryotes and eukaryotes.</title>
        <authorList>
            <person name="Spang A."/>
            <person name="Saw J.H."/>
            <person name="Jorgensen S.L."/>
            <person name="Zaremba-Niedzwiedzka K."/>
            <person name="Martijn J."/>
            <person name="Lind A.E."/>
            <person name="van Eijk R."/>
            <person name="Schleper C."/>
            <person name="Guy L."/>
            <person name="Ettema T.J."/>
        </authorList>
    </citation>
    <scope>NUCLEOTIDE SEQUENCE</scope>
</reference>
<dbReference type="EMBL" id="LAZR01012538">
    <property type="protein sequence ID" value="KKM26315.1"/>
    <property type="molecule type" value="Genomic_DNA"/>
</dbReference>
<evidence type="ECO:0000313" key="1">
    <source>
        <dbReference type="EMBL" id="KKM26315.1"/>
    </source>
</evidence>
<proteinExistence type="predicted"/>
<protein>
    <submittedName>
        <fullName evidence="1">Uncharacterized protein</fullName>
    </submittedName>
</protein>
<organism evidence="1">
    <name type="scientific">marine sediment metagenome</name>
    <dbReference type="NCBI Taxonomy" id="412755"/>
    <lineage>
        <taxon>unclassified sequences</taxon>
        <taxon>metagenomes</taxon>
        <taxon>ecological metagenomes</taxon>
    </lineage>
</organism>
<comment type="caution">
    <text evidence="1">The sequence shown here is derived from an EMBL/GenBank/DDBJ whole genome shotgun (WGS) entry which is preliminary data.</text>
</comment>
<gene>
    <name evidence="1" type="ORF">LCGC14_1585950</name>
</gene>
<sequence>MMDVALLTDKGIVFCRIPSETLDRFRQLALDTKPGEVAMAYIETTDDVTYEVRCRDILVKFVAGR</sequence>
<accession>A0A0F9LFR3</accession>
<name>A0A0F9LFR3_9ZZZZ</name>
<dbReference type="AlphaFoldDB" id="A0A0F9LFR3"/>